<evidence type="ECO:0000256" key="7">
    <source>
        <dbReference type="ARBA" id="ARBA00022697"/>
    </source>
</evidence>
<dbReference type="EMBL" id="FOEG01000001">
    <property type="protein sequence ID" value="SEO53708.1"/>
    <property type="molecule type" value="Genomic_DNA"/>
</dbReference>
<evidence type="ECO:0000256" key="12">
    <source>
        <dbReference type="PIRNR" id="PIRNR038945"/>
    </source>
</evidence>
<evidence type="ECO:0000256" key="5">
    <source>
        <dbReference type="ARBA" id="ARBA00018679"/>
    </source>
</evidence>
<sequence>MPFRTRYTGLIAKYRDRLPVSDDARPISLGEGNTPLIRLNNIPKDLGCDVDLYVKYEGLNPTGSFKDRGMTMAVTRALEEGSQAIICASTGNTSASAAAYAARAGMKAFVLIPDGKIAMGKLAQAIMHGAEVLQIAGNFDAGMRIVKDMADHAPVTIVNSINPYRLQGQKTAAFEIVEELERAPDYHCLPVGNAGNITAHWIGYCEAAGRRSDHLTDACSFCHGQCRYASAIVGDRPTMVGYQASGSAPFLRGEMVEDPDTVATAIRIGHPQSWDYAWKASQESGGWFDECSDEEILEAQRWLAAREGVFCEPASAASVAGAMRDIRNGKIPEGSTVVCTLTGHGLKDPDIAIQQSANAISTIPAELDAVRSAILDRL</sequence>
<dbReference type="FunFam" id="3.40.50.1100:FF:000013">
    <property type="entry name" value="Threonine synthase"/>
    <property type="match status" value="1"/>
</dbReference>
<dbReference type="STRING" id="406100.SAMN04488052_101591"/>
<dbReference type="InterPro" id="IPR004450">
    <property type="entry name" value="Thr_synthase-like"/>
</dbReference>
<protein>
    <recommendedName>
        <fullName evidence="5 11">Threonine synthase</fullName>
        <ecNumber evidence="11 12">4.2.3.1</ecNumber>
    </recommendedName>
</protein>
<feature type="domain" description="Tryptophan synthase beta chain-like PALP" evidence="15">
    <location>
        <begin position="27"/>
        <end position="343"/>
    </location>
</feature>
<evidence type="ECO:0000256" key="13">
    <source>
        <dbReference type="PIRSR" id="PIRSR038945-1"/>
    </source>
</evidence>
<keyword evidence="17" id="KW-1185">Reference proteome</keyword>
<evidence type="ECO:0000313" key="16">
    <source>
        <dbReference type="EMBL" id="SEO53708.1"/>
    </source>
</evidence>
<dbReference type="GO" id="GO:0030170">
    <property type="term" value="F:pyridoxal phosphate binding"/>
    <property type="evidence" value="ECO:0007669"/>
    <property type="project" value="InterPro"/>
</dbReference>
<feature type="binding site" evidence="13">
    <location>
        <begin position="192"/>
        <end position="196"/>
    </location>
    <ligand>
        <name>pyridoxal 5'-phosphate</name>
        <dbReference type="ChEBI" id="CHEBI:597326"/>
    </ligand>
</feature>
<comment type="catalytic activity">
    <reaction evidence="10 12">
        <text>O-phospho-L-homoserine + H2O = L-threonine + phosphate</text>
        <dbReference type="Rhea" id="RHEA:10840"/>
        <dbReference type="ChEBI" id="CHEBI:15377"/>
        <dbReference type="ChEBI" id="CHEBI:43474"/>
        <dbReference type="ChEBI" id="CHEBI:57590"/>
        <dbReference type="ChEBI" id="CHEBI:57926"/>
        <dbReference type="EC" id="4.2.3.1"/>
    </reaction>
</comment>
<name>A0A1H8QI48_9GAMM</name>
<evidence type="ECO:0000259" key="15">
    <source>
        <dbReference type="Pfam" id="PF00291"/>
    </source>
</evidence>
<dbReference type="SUPFAM" id="SSF53686">
    <property type="entry name" value="Tryptophan synthase beta subunit-like PLP-dependent enzymes"/>
    <property type="match status" value="1"/>
</dbReference>
<dbReference type="PIRSF" id="PIRSF038945">
    <property type="entry name" value="Thr_synthase"/>
    <property type="match status" value="1"/>
</dbReference>
<evidence type="ECO:0000256" key="3">
    <source>
        <dbReference type="ARBA" id="ARBA00004979"/>
    </source>
</evidence>
<comment type="pathway">
    <text evidence="3 12">Amino-acid biosynthesis; L-threonine biosynthesis; L-threonine from L-aspartate: step 5/5.</text>
</comment>
<comment type="cofactor">
    <cofactor evidence="1 12 13">
        <name>pyridoxal 5'-phosphate</name>
        <dbReference type="ChEBI" id="CHEBI:597326"/>
    </cofactor>
</comment>
<evidence type="ECO:0000256" key="11">
    <source>
        <dbReference type="NCBIfam" id="TIGR00260"/>
    </source>
</evidence>
<dbReference type="EC" id="4.2.3.1" evidence="11 12"/>
<dbReference type="GO" id="GO:0004795">
    <property type="term" value="F:threonine synthase activity"/>
    <property type="evidence" value="ECO:0007669"/>
    <property type="project" value="UniProtKB-UniRule"/>
</dbReference>
<dbReference type="GO" id="GO:0004124">
    <property type="term" value="F:cysteine synthase activity"/>
    <property type="evidence" value="ECO:0007669"/>
    <property type="project" value="UniProtKB-EC"/>
</dbReference>
<dbReference type="Pfam" id="PF00291">
    <property type="entry name" value="PALP"/>
    <property type="match status" value="1"/>
</dbReference>
<evidence type="ECO:0000256" key="10">
    <source>
        <dbReference type="ARBA" id="ARBA00049144"/>
    </source>
</evidence>
<reference evidence="16 17" key="1">
    <citation type="submission" date="2016-10" db="EMBL/GenBank/DDBJ databases">
        <authorList>
            <person name="de Groot N.N."/>
        </authorList>
    </citation>
    <scope>NUCLEOTIDE SEQUENCE [LARGE SCALE GENOMIC DNA]</scope>
    <source>
        <strain evidence="16 17">CGMCC 1.6291</strain>
    </source>
</reference>
<dbReference type="Proteomes" id="UP000199657">
    <property type="component" value="Unassembled WGS sequence"/>
</dbReference>
<keyword evidence="8 12" id="KW-0663">Pyridoxal phosphate</keyword>
<feature type="modified residue" description="N6-(pyridoxal phosphate)lysine" evidence="14">
    <location>
        <position position="66"/>
    </location>
</feature>
<organism evidence="16 17">
    <name type="scientific">Aquisalimonas asiatica</name>
    <dbReference type="NCBI Taxonomy" id="406100"/>
    <lineage>
        <taxon>Bacteria</taxon>
        <taxon>Pseudomonadati</taxon>
        <taxon>Pseudomonadota</taxon>
        <taxon>Gammaproteobacteria</taxon>
        <taxon>Chromatiales</taxon>
        <taxon>Ectothiorhodospiraceae</taxon>
        <taxon>Aquisalimonas</taxon>
    </lineage>
</organism>
<comment type="similarity">
    <text evidence="4 12">Belongs to the threonine synthase family.</text>
</comment>
<dbReference type="PANTHER" id="PTHR10314">
    <property type="entry name" value="CYSTATHIONINE BETA-SYNTHASE"/>
    <property type="match status" value="1"/>
</dbReference>
<dbReference type="InterPro" id="IPR000634">
    <property type="entry name" value="Ser/Thr_deHydtase_PyrdxlP-BS"/>
</dbReference>
<dbReference type="InterPro" id="IPR050214">
    <property type="entry name" value="Cys_Synth/Cystath_Beta-Synth"/>
</dbReference>
<evidence type="ECO:0000256" key="9">
    <source>
        <dbReference type="ARBA" id="ARBA00047931"/>
    </source>
</evidence>
<evidence type="ECO:0000256" key="4">
    <source>
        <dbReference type="ARBA" id="ARBA00005517"/>
    </source>
</evidence>
<evidence type="ECO:0000256" key="6">
    <source>
        <dbReference type="ARBA" id="ARBA00022605"/>
    </source>
</evidence>
<dbReference type="NCBIfam" id="TIGR00260">
    <property type="entry name" value="thrC"/>
    <property type="match status" value="1"/>
</dbReference>
<evidence type="ECO:0000256" key="14">
    <source>
        <dbReference type="PIRSR" id="PIRSR038945-2"/>
    </source>
</evidence>
<evidence type="ECO:0000313" key="17">
    <source>
        <dbReference type="Proteomes" id="UP000199657"/>
    </source>
</evidence>
<evidence type="ECO:0000256" key="8">
    <source>
        <dbReference type="ARBA" id="ARBA00022898"/>
    </source>
</evidence>
<evidence type="ECO:0000256" key="2">
    <source>
        <dbReference type="ARBA" id="ARBA00004962"/>
    </source>
</evidence>
<dbReference type="InterPro" id="IPR001926">
    <property type="entry name" value="TrpB-like_PALP"/>
</dbReference>
<accession>A0A1H8QI48</accession>
<comment type="pathway">
    <text evidence="2">Amino-acid biosynthesis; L-cysteine biosynthesis; L-cysteine from L-serine: step 2/2.</text>
</comment>
<evidence type="ECO:0000256" key="1">
    <source>
        <dbReference type="ARBA" id="ARBA00001933"/>
    </source>
</evidence>
<dbReference type="RefSeq" id="WP_091639775.1">
    <property type="nucleotide sequence ID" value="NZ_FOEG01000001.1"/>
</dbReference>
<feature type="binding site" evidence="13">
    <location>
        <position position="342"/>
    </location>
    <ligand>
        <name>pyridoxal 5'-phosphate</name>
        <dbReference type="ChEBI" id="CHEBI:597326"/>
    </ligand>
</feature>
<dbReference type="AlphaFoldDB" id="A0A1H8QI48"/>
<comment type="catalytic activity">
    <reaction evidence="9">
        <text>O-acetyl-L-serine + hydrogen sulfide = L-cysteine + acetate</text>
        <dbReference type="Rhea" id="RHEA:14829"/>
        <dbReference type="ChEBI" id="CHEBI:29919"/>
        <dbReference type="ChEBI" id="CHEBI:30089"/>
        <dbReference type="ChEBI" id="CHEBI:35235"/>
        <dbReference type="ChEBI" id="CHEBI:58340"/>
        <dbReference type="EC" id="2.5.1.47"/>
    </reaction>
</comment>
<keyword evidence="6 12" id="KW-0028">Amino-acid biosynthesis</keyword>
<comment type="function">
    <text evidence="12">Catalyzes the gamma-elimination of phosphate from L-phosphohomoserine and the beta-addition of water to produce L-threonine.</text>
</comment>
<dbReference type="Gene3D" id="3.40.50.1100">
    <property type="match status" value="2"/>
</dbReference>
<proteinExistence type="inferred from homology"/>
<dbReference type="OrthoDB" id="9778118at2"/>
<dbReference type="InterPro" id="IPR036052">
    <property type="entry name" value="TrpB-like_PALP_sf"/>
</dbReference>
<dbReference type="PROSITE" id="PS00165">
    <property type="entry name" value="DEHYDRATASE_SER_THR"/>
    <property type="match status" value="1"/>
</dbReference>
<feature type="binding site" evidence="13">
    <location>
        <position position="92"/>
    </location>
    <ligand>
        <name>pyridoxal 5'-phosphate</name>
        <dbReference type="ChEBI" id="CHEBI:597326"/>
    </ligand>
</feature>
<keyword evidence="7 12" id="KW-0791">Threonine biosynthesis</keyword>
<dbReference type="CDD" id="cd01563">
    <property type="entry name" value="Thr-synth_1"/>
    <property type="match status" value="1"/>
</dbReference>
<gene>
    <name evidence="16" type="ORF">SAMN04488052_101591</name>
</gene>
<dbReference type="UniPathway" id="UPA00050">
    <property type="reaction ID" value="UER00065"/>
</dbReference>
<dbReference type="InterPro" id="IPR026260">
    <property type="entry name" value="Thr_Synthase_bac/arc"/>
</dbReference>
<keyword evidence="12" id="KW-0456">Lyase</keyword>
<dbReference type="GO" id="GO:0009088">
    <property type="term" value="P:threonine biosynthetic process"/>
    <property type="evidence" value="ECO:0007669"/>
    <property type="project" value="UniProtKB-UniRule"/>
</dbReference>